<name>A0A9P9F0F0_9HYPO</name>
<evidence type="ECO:0000313" key="5">
    <source>
        <dbReference type="Proteomes" id="UP000717696"/>
    </source>
</evidence>
<keyword evidence="2" id="KW-0812">Transmembrane</keyword>
<reference evidence="4" key="1">
    <citation type="journal article" date="2021" name="Nat. Commun.">
        <title>Genetic determinants of endophytism in the Arabidopsis root mycobiome.</title>
        <authorList>
            <person name="Mesny F."/>
            <person name="Miyauchi S."/>
            <person name="Thiergart T."/>
            <person name="Pickel B."/>
            <person name="Atanasova L."/>
            <person name="Karlsson M."/>
            <person name="Huettel B."/>
            <person name="Barry K.W."/>
            <person name="Haridas S."/>
            <person name="Chen C."/>
            <person name="Bauer D."/>
            <person name="Andreopoulos W."/>
            <person name="Pangilinan J."/>
            <person name="LaButti K."/>
            <person name="Riley R."/>
            <person name="Lipzen A."/>
            <person name="Clum A."/>
            <person name="Drula E."/>
            <person name="Henrissat B."/>
            <person name="Kohler A."/>
            <person name="Grigoriev I.V."/>
            <person name="Martin F.M."/>
            <person name="Hacquard S."/>
        </authorList>
    </citation>
    <scope>NUCLEOTIDE SEQUENCE</scope>
    <source>
        <strain evidence="4">MPI-CAGE-AT-0021</strain>
    </source>
</reference>
<dbReference type="Pfam" id="PF20237">
    <property type="entry name" value="DUF6594"/>
    <property type="match status" value="1"/>
</dbReference>
<dbReference type="OrthoDB" id="5079013at2759"/>
<gene>
    <name evidence="4" type="ORF">B0J13DRAFT_257293</name>
</gene>
<proteinExistence type="predicted"/>
<evidence type="ECO:0000313" key="4">
    <source>
        <dbReference type="EMBL" id="KAH7152193.1"/>
    </source>
</evidence>
<feature type="transmembrane region" description="Helical" evidence="2">
    <location>
        <begin position="255"/>
        <end position="272"/>
    </location>
</feature>
<feature type="domain" description="DUF6594" evidence="3">
    <location>
        <begin position="97"/>
        <end position="291"/>
    </location>
</feature>
<protein>
    <recommendedName>
        <fullName evidence="3">DUF6594 domain-containing protein</fullName>
    </recommendedName>
</protein>
<evidence type="ECO:0000256" key="2">
    <source>
        <dbReference type="SAM" id="Phobius"/>
    </source>
</evidence>
<comment type="caution">
    <text evidence="4">The sequence shown here is derived from an EMBL/GenBank/DDBJ whole genome shotgun (WGS) entry which is preliminary data.</text>
</comment>
<dbReference type="EMBL" id="JAGMUU010000005">
    <property type="protein sequence ID" value="KAH7152193.1"/>
    <property type="molecule type" value="Genomic_DNA"/>
</dbReference>
<feature type="transmembrane region" description="Helical" evidence="2">
    <location>
        <begin position="223"/>
        <end position="243"/>
    </location>
</feature>
<keyword evidence="5" id="KW-1185">Reference proteome</keyword>
<accession>A0A9P9F0F0</accession>
<evidence type="ECO:0000259" key="3">
    <source>
        <dbReference type="Pfam" id="PF20237"/>
    </source>
</evidence>
<evidence type="ECO:0000256" key="1">
    <source>
        <dbReference type="SAM" id="MobiDB-lite"/>
    </source>
</evidence>
<organism evidence="4 5">
    <name type="scientific">Dactylonectria estremocensis</name>
    <dbReference type="NCBI Taxonomy" id="1079267"/>
    <lineage>
        <taxon>Eukaryota</taxon>
        <taxon>Fungi</taxon>
        <taxon>Dikarya</taxon>
        <taxon>Ascomycota</taxon>
        <taxon>Pezizomycotina</taxon>
        <taxon>Sordariomycetes</taxon>
        <taxon>Hypocreomycetidae</taxon>
        <taxon>Hypocreales</taxon>
        <taxon>Nectriaceae</taxon>
        <taxon>Dactylonectria</taxon>
    </lineage>
</organism>
<keyword evidence="2" id="KW-0472">Membrane</keyword>
<dbReference type="InterPro" id="IPR046529">
    <property type="entry name" value="DUF6594"/>
</dbReference>
<feature type="region of interest" description="Disordered" evidence="1">
    <location>
        <begin position="1"/>
        <end position="42"/>
    </location>
</feature>
<dbReference type="AlphaFoldDB" id="A0A9P9F0F0"/>
<sequence length="295" mass="32817">MSQPELNRAETGLSQASDYPMLPIGNKAPAALGGQSPDQNRNAIDLEAGDNREHVPKGGFMALCARGQQDASQLVTRRFTEPTMFCLAKGAMRMEQVWYEYQEAVRLGSENETMFLNLRRELGDYQQFALQTKDMHGLEQPSSVFIDNFVRGIRSELNSEESRYTDGPSWDWALTVPFDKLDQLIRDIPHYPLGQTILASFMEKTEESGDNQHLYYPLKTIKILLSGVFNCLVASLVGAPVALQSLSITSQTGKVIIYLVFLLLFGFLVQGLAHGTNMQLVITLAYAGVLAATMR</sequence>
<keyword evidence="2" id="KW-1133">Transmembrane helix</keyword>
<dbReference type="Proteomes" id="UP000717696">
    <property type="component" value="Unassembled WGS sequence"/>
</dbReference>